<dbReference type="Pfam" id="PF04203">
    <property type="entry name" value="Sortase"/>
    <property type="match status" value="1"/>
</dbReference>
<dbReference type="SUPFAM" id="SSF63817">
    <property type="entry name" value="Sortase"/>
    <property type="match status" value="1"/>
</dbReference>
<evidence type="ECO:0008006" key="4">
    <source>
        <dbReference type="Google" id="ProtNLM"/>
    </source>
</evidence>
<reference evidence="2 3" key="1">
    <citation type="submission" date="2009-04" db="EMBL/GenBank/DDBJ databases">
        <authorList>
            <person name="Qin X."/>
            <person name="Bachman B."/>
            <person name="Battles P."/>
            <person name="Bell A."/>
            <person name="Bess C."/>
            <person name="Bickham C."/>
            <person name="Chaboub L."/>
            <person name="Chen D."/>
            <person name="Coyle M."/>
            <person name="Deiros D.R."/>
            <person name="Dinh H."/>
            <person name="Forbes L."/>
            <person name="Fowler G."/>
            <person name="Francisco L."/>
            <person name="Fu Q."/>
            <person name="Gubbala S."/>
            <person name="Hale W."/>
            <person name="Han Y."/>
            <person name="Hemphill L."/>
            <person name="Highlander S.K."/>
            <person name="Hirani K."/>
            <person name="Hogues M."/>
            <person name="Jackson L."/>
            <person name="Jakkamsetti A."/>
            <person name="Javaid M."/>
            <person name="Jiang H."/>
            <person name="Korchina V."/>
            <person name="Kovar C."/>
            <person name="Lara F."/>
            <person name="Lee S."/>
            <person name="Mata R."/>
            <person name="Mathew T."/>
            <person name="Moen C."/>
            <person name="Morales K."/>
            <person name="Munidasa M."/>
            <person name="Nazareth L."/>
            <person name="Ngo R."/>
            <person name="Nguyen L."/>
            <person name="Okwuonu G."/>
            <person name="Ongeri F."/>
            <person name="Patil S."/>
            <person name="Petrosino J."/>
            <person name="Pham C."/>
            <person name="Pham P."/>
            <person name="Pu L.-L."/>
            <person name="Puazo M."/>
            <person name="Raj R."/>
            <person name="Reid J."/>
            <person name="Rouhana J."/>
            <person name="Saada N."/>
            <person name="Shang Y."/>
            <person name="Simmons D."/>
            <person name="Thornton R."/>
            <person name="Warren J."/>
            <person name="Weissenberger G."/>
            <person name="Zhang J."/>
            <person name="Zhang L."/>
            <person name="Zhou C."/>
            <person name="Zhu D."/>
            <person name="Muzny D."/>
            <person name="Worley K."/>
            <person name="Gibbs R."/>
        </authorList>
    </citation>
    <scope>NUCLEOTIDE SEQUENCE [LARGE SCALE GENOMIC DNA]</scope>
    <source>
        <strain evidence="2 3">ATCC 19254</strain>
    </source>
</reference>
<name>C2KKQ6_LEUMC</name>
<comment type="caution">
    <text evidence="2">The sequence shown here is derived from an EMBL/GenBank/DDBJ whole genome shotgun (WGS) entry which is preliminary data.</text>
</comment>
<dbReference type="Proteomes" id="UP000004283">
    <property type="component" value="Unassembled WGS sequence"/>
</dbReference>
<evidence type="ECO:0000313" key="2">
    <source>
        <dbReference type="EMBL" id="EEJ42193.1"/>
    </source>
</evidence>
<dbReference type="HOGENOM" id="CLU_2807241_0_0_9"/>
<dbReference type="GO" id="GO:0016787">
    <property type="term" value="F:hydrolase activity"/>
    <property type="evidence" value="ECO:0007669"/>
    <property type="project" value="UniProtKB-KW"/>
</dbReference>
<keyword evidence="1" id="KW-0378">Hydrolase</keyword>
<sequence length="67" mass="7472">MLANSKGIYRYEITSQNTVASTEVSVLNPTKKAQLTIISCLFPSTAYQIITHAELKKHIRGVMHPIN</sequence>
<dbReference type="Gene3D" id="2.40.260.10">
    <property type="entry name" value="Sortase"/>
    <property type="match status" value="1"/>
</dbReference>
<gene>
    <name evidence="2" type="ORF">HMPREF0555_1222</name>
</gene>
<accession>C2KKQ6</accession>
<proteinExistence type="predicted"/>
<dbReference type="InterPro" id="IPR023365">
    <property type="entry name" value="Sortase_dom-sf"/>
</dbReference>
<dbReference type="EMBL" id="ACKV01000068">
    <property type="protein sequence ID" value="EEJ42193.1"/>
    <property type="molecule type" value="Genomic_DNA"/>
</dbReference>
<protein>
    <recommendedName>
        <fullName evidence="4">Sortase</fullName>
    </recommendedName>
</protein>
<dbReference type="AlphaFoldDB" id="C2KKQ6"/>
<evidence type="ECO:0000256" key="1">
    <source>
        <dbReference type="ARBA" id="ARBA00022801"/>
    </source>
</evidence>
<evidence type="ECO:0000313" key="3">
    <source>
        <dbReference type="Proteomes" id="UP000004283"/>
    </source>
</evidence>
<dbReference type="InterPro" id="IPR005754">
    <property type="entry name" value="Sortase"/>
</dbReference>
<organism evidence="2 3">
    <name type="scientific">Leuconostoc mesenteroides subsp. cremoris ATCC 19254</name>
    <dbReference type="NCBI Taxonomy" id="586220"/>
    <lineage>
        <taxon>Bacteria</taxon>
        <taxon>Bacillati</taxon>
        <taxon>Bacillota</taxon>
        <taxon>Bacilli</taxon>
        <taxon>Lactobacillales</taxon>
        <taxon>Lactobacillaceae</taxon>
        <taxon>Leuconostoc</taxon>
    </lineage>
</organism>